<gene>
    <name evidence="2" type="ORF">MSP7336_01609</name>
</gene>
<reference evidence="2 3" key="1">
    <citation type="submission" date="2018-05" db="EMBL/GenBank/DDBJ databases">
        <authorList>
            <consortium name="IHU Genomes"/>
        </authorList>
    </citation>
    <scope>NUCLEOTIDE SEQUENCE [LARGE SCALE GENOMIC DNA]</scope>
    <source>
        <strain evidence="2 3">P7336</strain>
    </source>
</reference>
<evidence type="ECO:0000313" key="2">
    <source>
        <dbReference type="EMBL" id="SRX93372.1"/>
    </source>
</evidence>
<dbReference type="RefSeq" id="WP_139819696.1">
    <property type="nucleotide sequence ID" value="NZ_JACKUN010000026.1"/>
</dbReference>
<accession>A0A375YX29</accession>
<dbReference type="STRING" id="29313.BHQ16_04480"/>
<evidence type="ECO:0000256" key="1">
    <source>
        <dbReference type="SAM" id="SignalP"/>
    </source>
</evidence>
<keyword evidence="3" id="KW-1185">Reference proteome</keyword>
<feature type="signal peptide" evidence="1">
    <location>
        <begin position="1"/>
        <end position="32"/>
    </location>
</feature>
<dbReference type="Proteomes" id="UP000252015">
    <property type="component" value="Unassembled WGS sequence"/>
</dbReference>
<proteinExistence type="predicted"/>
<dbReference type="EMBL" id="UEGW01000001">
    <property type="protein sequence ID" value="SRX93372.1"/>
    <property type="molecule type" value="Genomic_DNA"/>
</dbReference>
<name>A0A375YX29_MYCSH</name>
<feature type="chain" id="PRO_5016828938" evidence="1">
    <location>
        <begin position="33"/>
        <end position="168"/>
    </location>
</feature>
<evidence type="ECO:0000313" key="3">
    <source>
        <dbReference type="Proteomes" id="UP000252015"/>
    </source>
</evidence>
<dbReference type="OrthoDB" id="4762142at2"/>
<dbReference type="AlphaFoldDB" id="A0A375YX29"/>
<keyword evidence="1" id="KW-0732">Signal</keyword>
<protein>
    <submittedName>
        <fullName evidence="2">Uncharacterized protein</fullName>
    </submittedName>
</protein>
<sequence length="168" mass="17302">MSTVLRHRVAITVGAALGAGFIGLATCGVADADTGDDNAGVGAAVMSDALISGPDLSPLTLAVDDPDFVSSVRDLGLFTLVSAGDPDDNFVAVVFSTPLFIDVLTSGDDPENNLADFGVPGDIGIGMAGETINTFQSEMFPFLNSTFSIPFEDPLADLFILLIQFGLV</sequence>
<organism evidence="2 3">
    <name type="scientific">Mycobacterium shimoidei</name>
    <dbReference type="NCBI Taxonomy" id="29313"/>
    <lineage>
        <taxon>Bacteria</taxon>
        <taxon>Bacillati</taxon>
        <taxon>Actinomycetota</taxon>
        <taxon>Actinomycetes</taxon>
        <taxon>Mycobacteriales</taxon>
        <taxon>Mycobacteriaceae</taxon>
        <taxon>Mycobacterium</taxon>
    </lineage>
</organism>